<evidence type="ECO:0000256" key="1">
    <source>
        <dbReference type="SAM" id="SignalP"/>
    </source>
</evidence>
<organism evidence="2 3">
    <name type="scientific">Novipirellula aureliae</name>
    <dbReference type="NCBI Taxonomy" id="2527966"/>
    <lineage>
        <taxon>Bacteria</taxon>
        <taxon>Pseudomonadati</taxon>
        <taxon>Planctomycetota</taxon>
        <taxon>Planctomycetia</taxon>
        <taxon>Pirellulales</taxon>
        <taxon>Pirellulaceae</taxon>
        <taxon>Novipirellula</taxon>
    </lineage>
</organism>
<evidence type="ECO:0000313" key="3">
    <source>
        <dbReference type="Proteomes" id="UP000315471"/>
    </source>
</evidence>
<accession>A0A5C6E532</accession>
<dbReference type="EMBL" id="SJPY01000002">
    <property type="protein sequence ID" value="TWU43960.1"/>
    <property type="molecule type" value="Genomic_DNA"/>
</dbReference>
<dbReference type="Proteomes" id="UP000315471">
    <property type="component" value="Unassembled WGS sequence"/>
</dbReference>
<reference evidence="2 3" key="1">
    <citation type="submission" date="2019-02" db="EMBL/GenBank/DDBJ databases">
        <title>Deep-cultivation of Planctomycetes and their phenomic and genomic characterization uncovers novel biology.</title>
        <authorList>
            <person name="Wiegand S."/>
            <person name="Jogler M."/>
            <person name="Boedeker C."/>
            <person name="Pinto D."/>
            <person name="Vollmers J."/>
            <person name="Rivas-Marin E."/>
            <person name="Kohn T."/>
            <person name="Peeters S.H."/>
            <person name="Heuer A."/>
            <person name="Rast P."/>
            <person name="Oberbeckmann S."/>
            <person name="Bunk B."/>
            <person name="Jeske O."/>
            <person name="Meyerdierks A."/>
            <person name="Storesund J.E."/>
            <person name="Kallscheuer N."/>
            <person name="Luecker S."/>
            <person name="Lage O.M."/>
            <person name="Pohl T."/>
            <person name="Merkel B.J."/>
            <person name="Hornburger P."/>
            <person name="Mueller R.-W."/>
            <person name="Bruemmer F."/>
            <person name="Labrenz M."/>
            <person name="Spormann A.M."/>
            <person name="Op Den Camp H."/>
            <person name="Overmann J."/>
            <person name="Amann R."/>
            <person name="Jetten M.S.M."/>
            <person name="Mascher T."/>
            <person name="Medema M.H."/>
            <person name="Devos D.P."/>
            <person name="Kaster A.-K."/>
            <person name="Ovreas L."/>
            <person name="Rohde M."/>
            <person name="Galperin M.Y."/>
            <person name="Jogler C."/>
        </authorList>
    </citation>
    <scope>NUCLEOTIDE SEQUENCE [LARGE SCALE GENOMIC DNA]</scope>
    <source>
        <strain evidence="2 3">Q31b</strain>
    </source>
</reference>
<evidence type="ECO:0008006" key="4">
    <source>
        <dbReference type="Google" id="ProtNLM"/>
    </source>
</evidence>
<dbReference type="RefSeq" id="WP_146599005.1">
    <property type="nucleotide sequence ID" value="NZ_SJPY01000002.1"/>
</dbReference>
<proteinExistence type="predicted"/>
<comment type="caution">
    <text evidence="2">The sequence shown here is derived from an EMBL/GenBank/DDBJ whole genome shotgun (WGS) entry which is preliminary data.</text>
</comment>
<keyword evidence="1" id="KW-0732">Signal</keyword>
<evidence type="ECO:0000313" key="2">
    <source>
        <dbReference type="EMBL" id="TWU43960.1"/>
    </source>
</evidence>
<sequence length="280" mass="31040" precursor="true">MNRLNFLLCLIVCLLVPSSEAAYGEPITTLPPGLVVEQSGASPWNRIVLIATPRIASGDVDAMGRSIRDAVAKFRLTIMTQVNRDPQSSKYTLVNTGVGYSTMINSQLVVIDSANATDLGASLGFIERRVLGENEEQCKQVQVIVRTTTLFLFDVPAIFDRFNQHRRVVNRHLVWINPTNGKLSLATWLFDKKDGRNRLLVADPLRIVAENTREDRAIHVDGDQFFLGVPNENAFALEALPPGTDFSWTDPLQRLACRDSYDADLLSQLAKAINEACGSR</sequence>
<keyword evidence="3" id="KW-1185">Reference proteome</keyword>
<name>A0A5C6E532_9BACT</name>
<dbReference type="OrthoDB" id="269147at2"/>
<feature type="chain" id="PRO_5022947801" description="DUF4384 domain-containing protein" evidence="1">
    <location>
        <begin position="22"/>
        <end position="280"/>
    </location>
</feature>
<gene>
    <name evidence="2" type="ORF">Q31b_14940</name>
</gene>
<protein>
    <recommendedName>
        <fullName evidence="4">DUF4384 domain-containing protein</fullName>
    </recommendedName>
</protein>
<feature type="signal peptide" evidence="1">
    <location>
        <begin position="1"/>
        <end position="21"/>
    </location>
</feature>
<dbReference type="AlphaFoldDB" id="A0A5C6E532"/>